<feature type="transmembrane region" description="Helical" evidence="1">
    <location>
        <begin position="203"/>
        <end position="221"/>
    </location>
</feature>
<dbReference type="SUPFAM" id="SSF52980">
    <property type="entry name" value="Restriction endonuclease-like"/>
    <property type="match status" value="1"/>
</dbReference>
<accession>A0ABS7D4H5</accession>
<gene>
    <name evidence="3" type="ORF">K0T92_08680</name>
</gene>
<sequence length="394" mass="45939">MYDSLKEYFGFPDYVDTISSVLGFGLIGLMALVFIKLYLIDDVIFKKCYHGVKFGYVKSKCEKCRNDKIRADNGIEEEEIPVPKTVYRLGHCRACGVEVEKRFRHLTIEPGQKLKYDEKEIDEFAQKNRFNSVFKEQLHLRHYPPVGYYPNYCNNCVVEHEQHNYKRTYKIRSWNDAFAIPTWFLFLGVAIGIFNEWLTFKSFMYIMLVFFLLAFIMRFVFRKFISPKTQAEEIFKNQISEHEKIQKALNFIEKMDKEEAEALERIRLRRTSRIDEIDRMTGVQFEQRLALYFQSCGYSVKDTAVTGDHGADLVIQKDGVRIAVQAKRYDRKNSVGNSAVQEAIAGKIMYDCTECYVITTSYFTKAATELATKAGVRLINRDELVRMLGNEVAS</sequence>
<comment type="caution">
    <text evidence="3">The sequence shown here is derived from an EMBL/GenBank/DDBJ whole genome shotgun (WGS) entry which is preliminary data.</text>
</comment>
<keyword evidence="1" id="KW-0812">Transmembrane</keyword>
<dbReference type="Proteomes" id="UP000812277">
    <property type="component" value="Unassembled WGS sequence"/>
</dbReference>
<keyword evidence="4" id="KW-1185">Reference proteome</keyword>
<evidence type="ECO:0000313" key="4">
    <source>
        <dbReference type="Proteomes" id="UP000812277"/>
    </source>
</evidence>
<dbReference type="InterPro" id="IPR007560">
    <property type="entry name" value="Restrct_endonuc_IV_Mrr"/>
</dbReference>
<reference evidence="3 4" key="1">
    <citation type="submission" date="2021-07" db="EMBL/GenBank/DDBJ databases">
        <title>Paenibacillus radiodurans sp. nov., isolated from the southeastern edge of Tengger Desert.</title>
        <authorList>
            <person name="Zhang G."/>
        </authorList>
    </citation>
    <scope>NUCLEOTIDE SEQUENCE [LARGE SCALE GENOMIC DNA]</scope>
    <source>
        <strain evidence="3 4">DT7-4</strain>
    </source>
</reference>
<protein>
    <submittedName>
        <fullName evidence="3">Restriction endonuclease</fullName>
    </submittedName>
</protein>
<dbReference type="EMBL" id="JAHZIJ010000004">
    <property type="protein sequence ID" value="MBW7474820.1"/>
    <property type="molecule type" value="Genomic_DNA"/>
</dbReference>
<feature type="transmembrane region" description="Helical" evidence="1">
    <location>
        <begin position="20"/>
        <end position="39"/>
    </location>
</feature>
<dbReference type="GO" id="GO:0004519">
    <property type="term" value="F:endonuclease activity"/>
    <property type="evidence" value="ECO:0007669"/>
    <property type="project" value="UniProtKB-KW"/>
</dbReference>
<name>A0ABS7D4H5_9BACL</name>
<dbReference type="RefSeq" id="WP_219872056.1">
    <property type="nucleotide sequence ID" value="NZ_JAHZIJ010000004.1"/>
</dbReference>
<proteinExistence type="predicted"/>
<dbReference type="InterPro" id="IPR052906">
    <property type="entry name" value="Type_IV_Methyl-Rstrct_Enzyme"/>
</dbReference>
<feature type="domain" description="Restriction endonuclease type IV Mrr" evidence="2">
    <location>
        <begin position="277"/>
        <end position="388"/>
    </location>
</feature>
<dbReference type="Gene3D" id="3.40.1350.10">
    <property type="match status" value="1"/>
</dbReference>
<keyword evidence="3" id="KW-0540">Nuclease</keyword>
<dbReference type="InterPro" id="IPR011335">
    <property type="entry name" value="Restrct_endonuc-II-like"/>
</dbReference>
<dbReference type="PANTHER" id="PTHR30015:SF6">
    <property type="entry name" value="SLL1429 PROTEIN"/>
    <property type="match status" value="1"/>
</dbReference>
<dbReference type="InterPro" id="IPR011856">
    <property type="entry name" value="tRNA_endonuc-like_dom_sf"/>
</dbReference>
<evidence type="ECO:0000313" key="3">
    <source>
        <dbReference type="EMBL" id="MBW7474820.1"/>
    </source>
</evidence>
<feature type="transmembrane region" description="Helical" evidence="1">
    <location>
        <begin position="177"/>
        <end position="197"/>
    </location>
</feature>
<dbReference type="Pfam" id="PF04471">
    <property type="entry name" value="Mrr_cat"/>
    <property type="match status" value="1"/>
</dbReference>
<dbReference type="PANTHER" id="PTHR30015">
    <property type="entry name" value="MRR RESTRICTION SYSTEM PROTEIN"/>
    <property type="match status" value="1"/>
</dbReference>
<keyword evidence="1" id="KW-0472">Membrane</keyword>
<evidence type="ECO:0000256" key="1">
    <source>
        <dbReference type="SAM" id="Phobius"/>
    </source>
</evidence>
<keyword evidence="1" id="KW-1133">Transmembrane helix</keyword>
<keyword evidence="3" id="KW-0255">Endonuclease</keyword>
<keyword evidence="3" id="KW-0378">Hydrolase</keyword>
<evidence type="ECO:0000259" key="2">
    <source>
        <dbReference type="Pfam" id="PF04471"/>
    </source>
</evidence>
<organism evidence="3 4">
    <name type="scientific">Paenibacillus oenotherae</name>
    <dbReference type="NCBI Taxonomy" id="1435645"/>
    <lineage>
        <taxon>Bacteria</taxon>
        <taxon>Bacillati</taxon>
        <taxon>Bacillota</taxon>
        <taxon>Bacilli</taxon>
        <taxon>Bacillales</taxon>
        <taxon>Paenibacillaceae</taxon>
        <taxon>Paenibacillus</taxon>
    </lineage>
</organism>